<dbReference type="Gene3D" id="3.40.630.30">
    <property type="match status" value="1"/>
</dbReference>
<comment type="caution">
    <text evidence="1">The sequence shown here is derived from an EMBL/GenBank/DDBJ whole genome shotgun (WGS) entry which is preliminary data.</text>
</comment>
<name>A0ABP3C8F2_9MICO</name>
<accession>A0ABP3C8F2</accession>
<evidence type="ECO:0008006" key="3">
    <source>
        <dbReference type="Google" id="ProtNLM"/>
    </source>
</evidence>
<dbReference type="InterPro" id="IPR016181">
    <property type="entry name" value="Acyl_CoA_acyltransferase"/>
</dbReference>
<gene>
    <name evidence="1" type="ORF">NCCP602_16910</name>
</gene>
<protein>
    <recommendedName>
        <fullName evidence="3">Acetyltransferase (GNAT) family protein</fullName>
    </recommendedName>
</protein>
<proteinExistence type="predicted"/>
<organism evidence="1 2">
    <name type="scientific">Brevibacterium metallidurans</name>
    <dbReference type="NCBI Taxonomy" id="1482676"/>
    <lineage>
        <taxon>Bacteria</taxon>
        <taxon>Bacillati</taxon>
        <taxon>Actinomycetota</taxon>
        <taxon>Actinomycetes</taxon>
        <taxon>Micrococcales</taxon>
        <taxon>Brevibacteriaceae</taxon>
        <taxon>Brevibacterium</taxon>
    </lineage>
</organism>
<reference evidence="1 2" key="1">
    <citation type="submission" date="2024-01" db="EMBL/GenBank/DDBJ databases">
        <title>Characterization of antibiotic resistant novel bacterial strains and their environmental applications.</title>
        <authorList>
            <person name="Manzoor S."/>
            <person name="Abbas S."/>
            <person name="Arshad M."/>
            <person name="Ahmed I."/>
        </authorList>
    </citation>
    <scope>NUCLEOTIDE SEQUENCE [LARGE SCALE GENOMIC DNA]</scope>
    <source>
        <strain evidence="1 2">NCCP-602</strain>
    </source>
</reference>
<dbReference type="EMBL" id="BAAAAF010000005">
    <property type="protein sequence ID" value="GAA0035730.1"/>
    <property type="molecule type" value="Genomic_DNA"/>
</dbReference>
<evidence type="ECO:0000313" key="1">
    <source>
        <dbReference type="EMBL" id="GAA0035730.1"/>
    </source>
</evidence>
<evidence type="ECO:0000313" key="2">
    <source>
        <dbReference type="Proteomes" id="UP001498238"/>
    </source>
</evidence>
<dbReference type="SUPFAM" id="SSF55729">
    <property type="entry name" value="Acyl-CoA N-acyltransferases (Nat)"/>
    <property type="match status" value="1"/>
</dbReference>
<dbReference type="RefSeq" id="WP_339392602.1">
    <property type="nucleotide sequence ID" value="NZ_BAAAAF010000005.1"/>
</dbReference>
<dbReference type="Proteomes" id="UP001498238">
    <property type="component" value="Unassembled WGS sequence"/>
</dbReference>
<keyword evidence="2" id="KW-1185">Reference proteome</keyword>
<sequence length="216" mass="23571">MNDHSGAGTNRAVDMIQPVELVWGLPGGLGDRWEPVESAAGVYGVLPPPSEVGDLYGAAAAEPPLNEDRKYALLFADVYEASVRKGQVLAALARSTADGRLRALAYGHFWAWAEQDYDWAYELKDRLGDTAPVIEWTFALNLLARDPNLRTAGLGRRTLETWLSGISGYGCWLQTDDIDSPARRLYESLGFTAIGHGPQAPNGEPGLVMYRPPQQT</sequence>